<proteinExistence type="predicted"/>
<dbReference type="Proteomes" id="UP001239215">
    <property type="component" value="Unassembled WGS sequence"/>
</dbReference>
<feature type="compositionally biased region" description="Basic and acidic residues" evidence="1">
    <location>
        <begin position="14"/>
        <end position="31"/>
    </location>
</feature>
<evidence type="ECO:0000313" key="3">
    <source>
        <dbReference type="Proteomes" id="UP001239215"/>
    </source>
</evidence>
<reference evidence="2" key="1">
    <citation type="submission" date="2023-07" db="EMBL/GenBank/DDBJ databases">
        <title>Functional and genomic diversity of the sorghum phyllosphere microbiome.</title>
        <authorList>
            <person name="Shade A."/>
        </authorList>
    </citation>
    <scope>NUCLEOTIDE SEQUENCE</scope>
    <source>
        <strain evidence="2">SORGH_AS_1067</strain>
    </source>
</reference>
<dbReference type="Pfam" id="PF11228">
    <property type="entry name" value="DUF3027"/>
    <property type="match status" value="1"/>
</dbReference>
<sequence length="288" mass="30741">MIGPVSTTAPSQAQEHEPSHDASHEPARSRSVDGALARAVDVARAALLEQVPASDVGDHLGAVAEGDRVVTHSFGCSRAGYRGWRWSVTIARASRQRTATVDEVVLLPGDEAIVAPAWVPWHERVRPGDLTPGVLLPVDEDDPRLVPTYAFGDDVDETLDATLDEDDRGQVRRVAKELGLGRVRTLSVEGRDLAAERWYEGDGGPEAPIAKAAPDACTSCGFLVRLAGPLSTMFGVCANGNANDDGRVVSLDHGCGAHSEVRIARKNLPAPLPDPVVDELTLDDLERF</sequence>
<feature type="compositionally biased region" description="Polar residues" evidence="1">
    <location>
        <begin position="1"/>
        <end position="13"/>
    </location>
</feature>
<comment type="caution">
    <text evidence="2">The sequence shown here is derived from an EMBL/GenBank/DDBJ whole genome shotgun (WGS) entry which is preliminary data.</text>
</comment>
<name>A0AAJ1U7E9_9ACTN</name>
<evidence type="ECO:0000313" key="2">
    <source>
        <dbReference type="EMBL" id="MDQ1104697.1"/>
    </source>
</evidence>
<dbReference type="InterPro" id="IPR021391">
    <property type="entry name" value="DUF3027"/>
</dbReference>
<dbReference type="AlphaFoldDB" id="A0AAJ1U7E9"/>
<gene>
    <name evidence="2" type="ORF">QE405_001981</name>
</gene>
<evidence type="ECO:0008006" key="4">
    <source>
        <dbReference type="Google" id="ProtNLM"/>
    </source>
</evidence>
<feature type="region of interest" description="Disordered" evidence="1">
    <location>
        <begin position="1"/>
        <end position="33"/>
    </location>
</feature>
<accession>A0AAJ1U7E9</accession>
<organism evidence="2 3">
    <name type="scientific">Nocardioides zeae</name>
    <dbReference type="NCBI Taxonomy" id="1457234"/>
    <lineage>
        <taxon>Bacteria</taxon>
        <taxon>Bacillati</taxon>
        <taxon>Actinomycetota</taxon>
        <taxon>Actinomycetes</taxon>
        <taxon>Propionibacteriales</taxon>
        <taxon>Nocardioidaceae</taxon>
        <taxon>Nocardioides</taxon>
    </lineage>
</organism>
<dbReference type="EMBL" id="JAUTAN010000001">
    <property type="protein sequence ID" value="MDQ1104697.1"/>
    <property type="molecule type" value="Genomic_DNA"/>
</dbReference>
<evidence type="ECO:0000256" key="1">
    <source>
        <dbReference type="SAM" id="MobiDB-lite"/>
    </source>
</evidence>
<protein>
    <recommendedName>
        <fullName evidence="4">DUF3027 domain-containing protein</fullName>
    </recommendedName>
</protein>